<evidence type="ECO:0000256" key="2">
    <source>
        <dbReference type="ARBA" id="ARBA00022448"/>
    </source>
</evidence>
<comment type="caution">
    <text evidence="12">The sequence shown here is derived from an EMBL/GenBank/DDBJ whole genome shotgun (WGS) entry which is preliminary data.</text>
</comment>
<keyword evidence="10" id="KW-0050">Antiport</keyword>
<gene>
    <name evidence="12" type="ORF">CLV45_4243</name>
</gene>
<keyword evidence="13" id="KW-1185">Reference proteome</keyword>
<name>A0A2M9AS53_9BACT</name>
<evidence type="ECO:0000256" key="4">
    <source>
        <dbReference type="ARBA" id="ARBA00022692"/>
    </source>
</evidence>
<protein>
    <submittedName>
        <fullName evidence="12">CPA1 family monovalent cation:H+ antiporter</fullName>
    </submittedName>
</protein>
<evidence type="ECO:0000256" key="3">
    <source>
        <dbReference type="ARBA" id="ARBA00022475"/>
    </source>
</evidence>
<keyword evidence="2 10" id="KW-0813">Transport</keyword>
<dbReference type="GO" id="GO:0005886">
    <property type="term" value="C:plasma membrane"/>
    <property type="evidence" value="ECO:0007669"/>
    <property type="project" value="UniProtKB-SubCell"/>
</dbReference>
<evidence type="ECO:0000256" key="5">
    <source>
        <dbReference type="ARBA" id="ARBA00022989"/>
    </source>
</evidence>
<keyword evidence="5 10" id="KW-1133">Transmembrane helix</keyword>
<dbReference type="InterPro" id="IPR018422">
    <property type="entry name" value="Cation/H_exchanger_CPA1"/>
</dbReference>
<dbReference type="Gene3D" id="6.10.140.1330">
    <property type="match status" value="1"/>
</dbReference>
<dbReference type="OrthoDB" id="9809206at2"/>
<accession>A0A2M9AS53</accession>
<feature type="transmembrane region" description="Helical" evidence="10">
    <location>
        <begin position="6"/>
        <end position="27"/>
    </location>
</feature>
<feature type="transmembrane region" description="Helical" evidence="10">
    <location>
        <begin position="270"/>
        <end position="290"/>
    </location>
</feature>
<feature type="domain" description="Cation/H+ exchanger transmembrane" evidence="11">
    <location>
        <begin position="19"/>
        <end position="411"/>
    </location>
</feature>
<dbReference type="Pfam" id="PF00999">
    <property type="entry name" value="Na_H_Exchanger"/>
    <property type="match status" value="1"/>
</dbReference>
<sequence>MHDNALHETILLVLGLLFAMLLLVMLGQKLRISYPIFLVLAGLALSFVPGLPLIVIDPDLIFLIFLPPLLYQAAWDTSWKDFWRWKRPIALLAFGLVFFTSTIVAYVSTSIIPGFTLALGFLLGGIISPPDAVAATSVLKGVKVPRRVTGILEGESLINDASSLIVFRFALAAVVSGAFSWHEAATSFVLASGLGLVIGLAVGYGFYLIHKYLPTTPSINTVLTFIAPYVMYLLAEEFHFSGVLAVVSGGLMLSYHSHRVFDANTRLQTASVWSSVGFALNGLVFILIGLELPVAVQGLGNYSLRQAITYGLIISAMVIVIRLLWMFPAAFVPRWLFRSIRTQEVSPGWQGPVIIGWAGMRGVVSLASALSVPLLLSNGQAFPQRNLILFITFVVILVTLVFQGLTLPAIIRLTRVADTEERMPTDEQEAGIRLRLRHVALAHLARNYEADIRDNEMISALQHRMQAEAQRTGNLLEALDYDESKRRALQRYHQVLLDVLQVQREELFVLRQEDVFEEEMLRHQEAQLDLDEAKISHMPH</sequence>
<evidence type="ECO:0000313" key="13">
    <source>
        <dbReference type="Proteomes" id="UP000228535"/>
    </source>
</evidence>
<dbReference type="GO" id="GO:0015385">
    <property type="term" value="F:sodium:proton antiporter activity"/>
    <property type="evidence" value="ECO:0007669"/>
    <property type="project" value="InterPro"/>
</dbReference>
<evidence type="ECO:0000259" key="11">
    <source>
        <dbReference type="Pfam" id="PF00999"/>
    </source>
</evidence>
<dbReference type="PANTHER" id="PTHR10110:SF86">
    <property type="entry name" value="SODIUM_HYDROGEN EXCHANGER 7"/>
    <property type="match status" value="1"/>
</dbReference>
<organism evidence="12 13">
    <name type="scientific">Hymenobacter chitinivorans DSM 11115</name>
    <dbReference type="NCBI Taxonomy" id="1121954"/>
    <lineage>
        <taxon>Bacteria</taxon>
        <taxon>Pseudomonadati</taxon>
        <taxon>Bacteroidota</taxon>
        <taxon>Cytophagia</taxon>
        <taxon>Cytophagales</taxon>
        <taxon>Hymenobacteraceae</taxon>
        <taxon>Hymenobacter</taxon>
    </lineage>
</organism>
<dbReference type="EMBL" id="PGFA01000004">
    <property type="protein sequence ID" value="PJJ48534.1"/>
    <property type="molecule type" value="Genomic_DNA"/>
</dbReference>
<feature type="transmembrane region" description="Helical" evidence="10">
    <location>
        <begin position="34"/>
        <end position="54"/>
    </location>
</feature>
<reference evidence="12 13" key="1">
    <citation type="submission" date="2017-11" db="EMBL/GenBank/DDBJ databases">
        <title>Genomic Encyclopedia of Archaeal and Bacterial Type Strains, Phase II (KMG-II): From Individual Species to Whole Genera.</title>
        <authorList>
            <person name="Goeker M."/>
        </authorList>
    </citation>
    <scope>NUCLEOTIDE SEQUENCE [LARGE SCALE GENOMIC DNA]</scope>
    <source>
        <strain evidence="12 13">DSM 11115</strain>
    </source>
</reference>
<keyword evidence="3 10" id="KW-1003">Cell membrane</keyword>
<evidence type="ECO:0000256" key="1">
    <source>
        <dbReference type="ARBA" id="ARBA00004651"/>
    </source>
</evidence>
<evidence type="ECO:0000256" key="9">
    <source>
        <dbReference type="ARBA" id="ARBA00023201"/>
    </source>
</evidence>
<feature type="transmembrane region" description="Helical" evidence="10">
    <location>
        <begin position="89"/>
        <end position="112"/>
    </location>
</feature>
<keyword evidence="8 10" id="KW-0472">Membrane</keyword>
<evidence type="ECO:0000256" key="7">
    <source>
        <dbReference type="ARBA" id="ARBA00023065"/>
    </source>
</evidence>
<comment type="similarity">
    <text evidence="10">Belongs to the monovalent cation:proton antiporter 1 (CPA1) transporter (TC 2.A.36) family.</text>
</comment>
<keyword evidence="6 10" id="KW-0915">Sodium</keyword>
<dbReference type="RefSeq" id="WP_100338470.1">
    <property type="nucleotide sequence ID" value="NZ_PGFA01000004.1"/>
</dbReference>
<keyword evidence="7 10" id="KW-0406">Ion transport</keyword>
<evidence type="ECO:0000313" key="12">
    <source>
        <dbReference type="EMBL" id="PJJ48534.1"/>
    </source>
</evidence>
<dbReference type="InterPro" id="IPR006153">
    <property type="entry name" value="Cation/H_exchanger_TM"/>
</dbReference>
<dbReference type="Proteomes" id="UP000228535">
    <property type="component" value="Unassembled WGS sequence"/>
</dbReference>
<feature type="transmembrane region" description="Helical" evidence="10">
    <location>
        <begin position="188"/>
        <end position="209"/>
    </location>
</feature>
<dbReference type="GO" id="GO:0015386">
    <property type="term" value="F:potassium:proton antiporter activity"/>
    <property type="evidence" value="ECO:0007669"/>
    <property type="project" value="TreeGrafter"/>
</dbReference>
<feature type="transmembrane region" description="Helical" evidence="10">
    <location>
        <begin position="240"/>
        <end position="258"/>
    </location>
</feature>
<evidence type="ECO:0000256" key="8">
    <source>
        <dbReference type="ARBA" id="ARBA00023136"/>
    </source>
</evidence>
<dbReference type="GO" id="GO:0098719">
    <property type="term" value="P:sodium ion import across plasma membrane"/>
    <property type="evidence" value="ECO:0007669"/>
    <property type="project" value="TreeGrafter"/>
</dbReference>
<comment type="subcellular location">
    <subcellularLocation>
        <location evidence="1 10">Cell membrane</location>
        <topology evidence="1 10">Multi-pass membrane protein</topology>
    </subcellularLocation>
</comment>
<keyword evidence="4 10" id="KW-0812">Transmembrane</keyword>
<feature type="transmembrane region" description="Helical" evidence="10">
    <location>
        <begin position="353"/>
        <end position="376"/>
    </location>
</feature>
<dbReference type="PANTHER" id="PTHR10110">
    <property type="entry name" value="SODIUM/HYDROGEN EXCHANGER"/>
    <property type="match status" value="1"/>
</dbReference>
<feature type="transmembrane region" description="Helical" evidence="10">
    <location>
        <begin position="163"/>
        <end position="182"/>
    </location>
</feature>
<feature type="transmembrane region" description="Helical" evidence="10">
    <location>
        <begin position="310"/>
        <end position="332"/>
    </location>
</feature>
<dbReference type="InterPro" id="IPR004705">
    <property type="entry name" value="Cation/H_exchanger_CPA1_bac"/>
</dbReference>
<dbReference type="AlphaFoldDB" id="A0A2M9AS53"/>
<evidence type="ECO:0000256" key="10">
    <source>
        <dbReference type="RuleBase" id="RU366002"/>
    </source>
</evidence>
<comment type="function">
    <text evidence="10">Na(+)/H(+) antiporter that extrudes sodium in exchange for external protons.</text>
</comment>
<feature type="transmembrane region" description="Helical" evidence="10">
    <location>
        <begin position="388"/>
        <end position="413"/>
    </location>
</feature>
<dbReference type="NCBIfam" id="TIGR00831">
    <property type="entry name" value="a_cpa1"/>
    <property type="match status" value="1"/>
</dbReference>
<evidence type="ECO:0000256" key="6">
    <source>
        <dbReference type="ARBA" id="ARBA00023053"/>
    </source>
</evidence>
<feature type="transmembrane region" description="Helical" evidence="10">
    <location>
        <begin position="118"/>
        <end position="142"/>
    </location>
</feature>
<dbReference type="GO" id="GO:0051453">
    <property type="term" value="P:regulation of intracellular pH"/>
    <property type="evidence" value="ECO:0007669"/>
    <property type="project" value="TreeGrafter"/>
</dbReference>
<keyword evidence="9 10" id="KW-0739">Sodium transport</keyword>
<proteinExistence type="inferred from homology"/>